<feature type="domain" description="Disease resistance protein Roq1-like winged-helix" evidence="2">
    <location>
        <begin position="62"/>
        <end position="126"/>
    </location>
</feature>
<dbReference type="AlphaFoldDB" id="A0A9R1VRX9"/>
<gene>
    <name evidence="3" type="ORF">LSAT_V11C400213240</name>
</gene>
<accession>A0A9R1VRX9</accession>
<dbReference type="PANTHER" id="PTHR11017">
    <property type="entry name" value="LEUCINE-RICH REPEAT-CONTAINING PROTEIN"/>
    <property type="match status" value="1"/>
</dbReference>
<proteinExistence type="predicted"/>
<evidence type="ECO:0000259" key="2">
    <source>
        <dbReference type="Pfam" id="PF23282"/>
    </source>
</evidence>
<dbReference type="EMBL" id="NBSK02000004">
    <property type="protein sequence ID" value="KAJ0210898.1"/>
    <property type="molecule type" value="Genomic_DNA"/>
</dbReference>
<reference evidence="3 4" key="1">
    <citation type="journal article" date="2017" name="Nat. Commun.">
        <title>Genome assembly with in vitro proximity ligation data and whole-genome triplication in lettuce.</title>
        <authorList>
            <person name="Reyes-Chin-Wo S."/>
            <person name="Wang Z."/>
            <person name="Yang X."/>
            <person name="Kozik A."/>
            <person name="Arikit S."/>
            <person name="Song C."/>
            <person name="Xia L."/>
            <person name="Froenicke L."/>
            <person name="Lavelle D.O."/>
            <person name="Truco M.J."/>
            <person name="Xia R."/>
            <person name="Zhu S."/>
            <person name="Xu C."/>
            <person name="Xu H."/>
            <person name="Xu X."/>
            <person name="Cox K."/>
            <person name="Korf I."/>
            <person name="Meyers B.C."/>
            <person name="Michelmore R.W."/>
        </authorList>
    </citation>
    <scope>NUCLEOTIDE SEQUENCE [LARGE SCALE GENOMIC DNA]</scope>
    <source>
        <strain evidence="4">cv. Salinas</strain>
        <tissue evidence="3">Seedlings</tissue>
    </source>
</reference>
<dbReference type="Proteomes" id="UP000235145">
    <property type="component" value="Unassembled WGS sequence"/>
</dbReference>
<name>A0A9R1VRX9_LACSA</name>
<protein>
    <recommendedName>
        <fullName evidence="2">Disease resistance protein Roq1-like winged-helix domain-containing protein</fullName>
    </recommendedName>
</protein>
<evidence type="ECO:0000256" key="1">
    <source>
        <dbReference type="ARBA" id="ARBA00022737"/>
    </source>
</evidence>
<dbReference type="Pfam" id="PF23282">
    <property type="entry name" value="WHD_ROQ1"/>
    <property type="match status" value="1"/>
</dbReference>
<organism evidence="3 4">
    <name type="scientific">Lactuca sativa</name>
    <name type="common">Garden lettuce</name>
    <dbReference type="NCBI Taxonomy" id="4236"/>
    <lineage>
        <taxon>Eukaryota</taxon>
        <taxon>Viridiplantae</taxon>
        <taxon>Streptophyta</taxon>
        <taxon>Embryophyta</taxon>
        <taxon>Tracheophyta</taxon>
        <taxon>Spermatophyta</taxon>
        <taxon>Magnoliopsida</taxon>
        <taxon>eudicotyledons</taxon>
        <taxon>Gunneridae</taxon>
        <taxon>Pentapetalae</taxon>
        <taxon>asterids</taxon>
        <taxon>campanulids</taxon>
        <taxon>Asterales</taxon>
        <taxon>Asteraceae</taxon>
        <taxon>Cichorioideae</taxon>
        <taxon>Cichorieae</taxon>
        <taxon>Lactucinae</taxon>
        <taxon>Lactuca</taxon>
    </lineage>
</organism>
<dbReference type="InterPro" id="IPR044974">
    <property type="entry name" value="Disease_R_plants"/>
</dbReference>
<keyword evidence="1" id="KW-0677">Repeat</keyword>
<evidence type="ECO:0000313" key="3">
    <source>
        <dbReference type="EMBL" id="KAJ0210898.1"/>
    </source>
</evidence>
<sequence>MERGSGWELKNTANGHEAEFIQKIVEELSLELRSVSFNVDEKLVGMETWVKEVVSALGTDFDVACIMKGWWKDDAIKALESCGFHARNGLRVLQQKSLITINGNSNYEWVDMHDHILEMGRNIVRRLHTNIADCGLTKKLKTYWLMNW</sequence>
<dbReference type="PANTHER" id="PTHR11017:SF544">
    <property type="entry name" value="ADP-RIBOSYL CYCLASE_CYCLIC ADP-RIBOSE HYDROLASE"/>
    <property type="match status" value="1"/>
</dbReference>
<evidence type="ECO:0000313" key="4">
    <source>
        <dbReference type="Proteomes" id="UP000235145"/>
    </source>
</evidence>
<keyword evidence="4" id="KW-1185">Reference proteome</keyword>
<comment type="caution">
    <text evidence="3">The sequence shown here is derived from an EMBL/GenBank/DDBJ whole genome shotgun (WGS) entry which is preliminary data.</text>
</comment>
<dbReference type="GO" id="GO:0006952">
    <property type="term" value="P:defense response"/>
    <property type="evidence" value="ECO:0007669"/>
    <property type="project" value="InterPro"/>
</dbReference>
<dbReference type="InterPro" id="IPR058192">
    <property type="entry name" value="WHD_ROQ1-like"/>
</dbReference>